<dbReference type="Gene3D" id="3.30.70.270">
    <property type="match status" value="1"/>
</dbReference>
<dbReference type="SUPFAM" id="SSF55073">
    <property type="entry name" value="Nucleotide cyclase"/>
    <property type="match status" value="1"/>
</dbReference>
<keyword evidence="2" id="KW-0812">Transmembrane</keyword>
<dbReference type="InterPro" id="IPR029787">
    <property type="entry name" value="Nucleotide_cyclase"/>
</dbReference>
<dbReference type="FunFam" id="3.30.70.270:FF:000001">
    <property type="entry name" value="Diguanylate cyclase domain protein"/>
    <property type="match status" value="1"/>
</dbReference>
<proteinExistence type="predicted"/>
<protein>
    <submittedName>
        <fullName evidence="6">Diguanylate cyclase</fullName>
    </submittedName>
</protein>
<dbReference type="InterPro" id="IPR043128">
    <property type="entry name" value="Rev_trsase/Diguanyl_cyclase"/>
</dbReference>
<accession>A0A1B4XIM2</accession>
<reference evidence="6 7" key="1">
    <citation type="submission" date="2015-05" db="EMBL/GenBank/DDBJ databases">
        <title>Complete genome sequence of a sulfur-oxidizing gammaproteobacterium strain HA5.</title>
        <authorList>
            <person name="Miura A."/>
            <person name="Kojima H."/>
            <person name="Fukui M."/>
        </authorList>
    </citation>
    <scope>NUCLEOTIDE SEQUENCE [LARGE SCALE GENOMIC DNA]</scope>
    <source>
        <strain evidence="6 7">HA5</strain>
    </source>
</reference>
<feature type="transmembrane region" description="Helical" evidence="2">
    <location>
        <begin position="12"/>
        <end position="37"/>
    </location>
</feature>
<dbReference type="AlphaFoldDB" id="A0A1B4XIM2"/>
<dbReference type="SUPFAM" id="SSF55785">
    <property type="entry name" value="PYP-like sensor domain (PAS domain)"/>
    <property type="match status" value="1"/>
</dbReference>
<gene>
    <name evidence="6" type="ORF">SCL_2373</name>
</gene>
<dbReference type="PANTHER" id="PTHR44757:SF2">
    <property type="entry name" value="BIOFILM ARCHITECTURE MAINTENANCE PROTEIN MBAA"/>
    <property type="match status" value="1"/>
</dbReference>
<dbReference type="EMBL" id="AP014879">
    <property type="protein sequence ID" value="BAV34650.1"/>
    <property type="molecule type" value="Genomic_DNA"/>
</dbReference>
<feature type="transmembrane region" description="Helical" evidence="2">
    <location>
        <begin position="225"/>
        <end position="248"/>
    </location>
</feature>
<dbReference type="InParanoid" id="A0A1B4XIM2"/>
<dbReference type="NCBIfam" id="TIGR00229">
    <property type="entry name" value="sensory_box"/>
    <property type="match status" value="1"/>
</dbReference>
<feature type="domain" description="GGDEF" evidence="5">
    <location>
        <begin position="696"/>
        <end position="826"/>
    </location>
</feature>
<dbReference type="PROSITE" id="PS50112">
    <property type="entry name" value="PAS"/>
    <property type="match status" value="1"/>
</dbReference>
<dbReference type="SMART" id="SM00086">
    <property type="entry name" value="PAC"/>
    <property type="match status" value="1"/>
</dbReference>
<name>A0A1B4XIM2_9GAMM</name>
<dbReference type="Pfam" id="PF08447">
    <property type="entry name" value="PAS_3"/>
    <property type="match status" value="1"/>
</dbReference>
<evidence type="ECO:0000259" key="5">
    <source>
        <dbReference type="PROSITE" id="PS50887"/>
    </source>
</evidence>
<dbReference type="CDD" id="cd01949">
    <property type="entry name" value="GGDEF"/>
    <property type="match status" value="1"/>
</dbReference>
<dbReference type="InterPro" id="IPR000160">
    <property type="entry name" value="GGDEF_dom"/>
</dbReference>
<feature type="transmembrane region" description="Helical" evidence="2">
    <location>
        <begin position="499"/>
        <end position="518"/>
    </location>
</feature>
<dbReference type="FunFam" id="3.30.450.20:FF:000099">
    <property type="entry name" value="Sensory box sensor histidine kinase"/>
    <property type="match status" value="1"/>
</dbReference>
<dbReference type="OrthoDB" id="9812260at2"/>
<evidence type="ECO:0000313" key="7">
    <source>
        <dbReference type="Proteomes" id="UP000243180"/>
    </source>
</evidence>
<evidence type="ECO:0000313" key="6">
    <source>
        <dbReference type="EMBL" id="BAV34650.1"/>
    </source>
</evidence>
<dbReference type="Pfam" id="PF00990">
    <property type="entry name" value="GGDEF"/>
    <property type="match status" value="1"/>
</dbReference>
<dbReference type="SMART" id="SM00267">
    <property type="entry name" value="GGDEF"/>
    <property type="match status" value="1"/>
</dbReference>
<dbReference type="KEGG" id="slim:SCL_2373"/>
<dbReference type="InterPro" id="IPR013655">
    <property type="entry name" value="PAS_fold_3"/>
</dbReference>
<organism evidence="6 7">
    <name type="scientific">Sulfuricaulis limicola</name>
    <dbReference type="NCBI Taxonomy" id="1620215"/>
    <lineage>
        <taxon>Bacteria</taxon>
        <taxon>Pseudomonadati</taxon>
        <taxon>Pseudomonadota</taxon>
        <taxon>Gammaproteobacteria</taxon>
        <taxon>Acidiferrobacterales</taxon>
        <taxon>Acidiferrobacteraceae</taxon>
        <taxon>Sulfuricaulis</taxon>
    </lineage>
</organism>
<dbReference type="InterPro" id="IPR035965">
    <property type="entry name" value="PAS-like_dom_sf"/>
</dbReference>
<feature type="domain" description="PAS" evidence="3">
    <location>
        <begin position="535"/>
        <end position="607"/>
    </location>
</feature>
<evidence type="ECO:0000256" key="2">
    <source>
        <dbReference type="SAM" id="Phobius"/>
    </source>
</evidence>
<keyword evidence="7" id="KW-1185">Reference proteome</keyword>
<dbReference type="InterPro" id="IPR001610">
    <property type="entry name" value="PAC"/>
</dbReference>
<feature type="transmembrane region" description="Helical" evidence="2">
    <location>
        <begin position="126"/>
        <end position="143"/>
    </location>
</feature>
<feature type="transmembrane region" description="Helical" evidence="2">
    <location>
        <begin position="49"/>
        <end position="69"/>
    </location>
</feature>
<dbReference type="Proteomes" id="UP000243180">
    <property type="component" value="Chromosome"/>
</dbReference>
<dbReference type="InterPro" id="IPR000014">
    <property type="entry name" value="PAS"/>
</dbReference>
<dbReference type="NCBIfam" id="TIGR00254">
    <property type="entry name" value="GGDEF"/>
    <property type="match status" value="1"/>
</dbReference>
<dbReference type="GO" id="GO:0003824">
    <property type="term" value="F:catalytic activity"/>
    <property type="evidence" value="ECO:0007669"/>
    <property type="project" value="UniProtKB-ARBA"/>
</dbReference>
<evidence type="ECO:0000259" key="3">
    <source>
        <dbReference type="PROSITE" id="PS50112"/>
    </source>
</evidence>
<keyword evidence="2" id="KW-0472">Membrane</keyword>
<dbReference type="InterPro" id="IPR052155">
    <property type="entry name" value="Biofilm_reg_signaling"/>
</dbReference>
<feature type="transmembrane region" description="Helical" evidence="2">
    <location>
        <begin position="155"/>
        <end position="174"/>
    </location>
</feature>
<dbReference type="CDD" id="cd00130">
    <property type="entry name" value="PAS"/>
    <property type="match status" value="1"/>
</dbReference>
<evidence type="ECO:0000256" key="1">
    <source>
        <dbReference type="ARBA" id="ARBA00001946"/>
    </source>
</evidence>
<feature type="domain" description="PAC" evidence="4">
    <location>
        <begin position="611"/>
        <end position="664"/>
    </location>
</feature>
<sequence>MIGNPATVSGRVSRITITTIGVALILLGISVILGWLLKIAPLLQVVPGFAAMVFNTALCFALAGTALLLPERATWRRRAQTTIGIIIASLSALILAQDIFGVDLAIDHLFSAEWLHDYRPHPTRMAPNTAVALILGGISLVLLPVRARWANHLTLILTLLVAVIGGTALVGYLFNLELLFTWYPYARMALHTAIATVALAIGLGLKALQQPHFQELFGAGQDKRIVFSGSVILVTIALVSGLASFVVLERQIEVMLRNELELLLRNRVDVFHNTINQGILATEAIATRPAIQRELQRLHAAPNDPGAIKFLRQAIGSFLPLGFSAVILNDRHGRELVHAGTLIQQPETRLRLNTPQHAELLWDNGLTLRLQIPIRDPGGPSGTVIAERPLPLLTLLFHDIRGLGETGEMAVCAAHGDNILCLPTRLNPRVFSVPRRIQGTSLPMSHALDGDTGVITASDYRGQQVIAAHSPIPQLGLGMVLKMDASELYGPLHQKIQRVALLLLILVTFGILLLHWQVMPLARRLVESERRTRESEQRWNFALEGSQNGVWDWDMETNAVFFSRRWKEMLGYAEHEISGKLEEWDKRVHPEDKARVHADIEKHMQGKAAHYQNEHRVLCKDGTYKWVLDRGMIVSRDASGKPVRMIGTHTDITERKRAEETIRELSLTDELTGLRNRRGFLTLAQMEMALIRRTKRQMALFYIDLDGMKKINDSFGHSVGDLALQDVAQILRQTFRESDIICRLGGDEFAVLALETTGRPREQIVKRLQAKIDSHNHTANRQYTIAVSVGMIHVDSGSTITLEELMAQADTEMYQAKQKRGAQRKN</sequence>
<dbReference type="InterPro" id="IPR000700">
    <property type="entry name" value="PAS-assoc_C"/>
</dbReference>
<dbReference type="PROSITE" id="PS50113">
    <property type="entry name" value="PAC"/>
    <property type="match status" value="1"/>
</dbReference>
<dbReference type="SMART" id="SM00091">
    <property type="entry name" value="PAS"/>
    <property type="match status" value="1"/>
</dbReference>
<keyword evidence="2" id="KW-1133">Transmembrane helix</keyword>
<comment type="cofactor">
    <cofactor evidence="1">
        <name>Mg(2+)</name>
        <dbReference type="ChEBI" id="CHEBI:18420"/>
    </cofactor>
</comment>
<dbReference type="PROSITE" id="PS50887">
    <property type="entry name" value="GGDEF"/>
    <property type="match status" value="1"/>
</dbReference>
<dbReference type="RefSeq" id="WP_096361365.1">
    <property type="nucleotide sequence ID" value="NZ_AP014879.1"/>
</dbReference>
<evidence type="ECO:0000259" key="4">
    <source>
        <dbReference type="PROSITE" id="PS50113"/>
    </source>
</evidence>
<feature type="transmembrane region" description="Helical" evidence="2">
    <location>
        <begin position="81"/>
        <end position="106"/>
    </location>
</feature>
<dbReference type="Gene3D" id="3.30.450.20">
    <property type="entry name" value="PAS domain"/>
    <property type="match status" value="1"/>
</dbReference>
<dbReference type="PANTHER" id="PTHR44757">
    <property type="entry name" value="DIGUANYLATE CYCLASE DGCP"/>
    <property type="match status" value="1"/>
</dbReference>